<name>A0A0L8HWL0_OCTBM</name>
<evidence type="ECO:0000313" key="2">
    <source>
        <dbReference type="EMBL" id="KOF93581.1"/>
    </source>
</evidence>
<reference evidence="2" key="1">
    <citation type="submission" date="2015-07" db="EMBL/GenBank/DDBJ databases">
        <title>MeaNS - Measles Nucleotide Surveillance Program.</title>
        <authorList>
            <person name="Tran T."/>
            <person name="Druce J."/>
        </authorList>
    </citation>
    <scope>NUCLEOTIDE SEQUENCE</scope>
    <source>
        <strain evidence="2">UCB-OBI-ISO-001</strain>
        <tissue evidence="2">Gonad</tissue>
    </source>
</reference>
<dbReference type="EMBL" id="KQ417132">
    <property type="protein sequence ID" value="KOF93582.1"/>
    <property type="molecule type" value="Genomic_DNA"/>
</dbReference>
<dbReference type="PANTHER" id="PTHR17008">
    <property type="entry name" value="MEIOSIS-EXPRESSED GENE 1 PROTEIN"/>
    <property type="match status" value="1"/>
</dbReference>
<gene>
    <name evidence="2" type="ORF">OCBIM_22004006mg</name>
</gene>
<dbReference type="GO" id="GO:0005634">
    <property type="term" value="C:nucleus"/>
    <property type="evidence" value="ECO:0007669"/>
    <property type="project" value="InterPro"/>
</dbReference>
<comment type="similarity">
    <text evidence="1">Belongs to the MEIG1 family.</text>
</comment>
<protein>
    <submittedName>
        <fullName evidence="2">Uncharacterized protein</fullName>
    </submittedName>
</protein>
<dbReference type="Pfam" id="PF15163">
    <property type="entry name" value="Meiosis_expr"/>
    <property type="match status" value="1"/>
</dbReference>
<sequence>MERLEPKPKSISRAQKWTDSVEEAYRFQCAGYRDEMEYKFFQKAKTTQLTLLYCVVDKIKNKQCTCVKLKI</sequence>
<proteinExistence type="inferred from homology"/>
<dbReference type="STRING" id="37653.A0A0L8HWL0"/>
<accession>A0A0L8HWL0</accession>
<dbReference type="EMBL" id="KQ417132">
    <property type="protein sequence ID" value="KOF93581.1"/>
    <property type="molecule type" value="Genomic_DNA"/>
</dbReference>
<dbReference type="PANTHER" id="PTHR17008:SF1">
    <property type="entry name" value="MEIOSIS EXPRESSED GENE 1 PROTEIN HOMOLOG"/>
    <property type="match status" value="1"/>
</dbReference>
<organism evidence="2">
    <name type="scientific">Octopus bimaculoides</name>
    <name type="common">California two-spotted octopus</name>
    <dbReference type="NCBI Taxonomy" id="37653"/>
    <lineage>
        <taxon>Eukaryota</taxon>
        <taxon>Metazoa</taxon>
        <taxon>Spiralia</taxon>
        <taxon>Lophotrochozoa</taxon>
        <taxon>Mollusca</taxon>
        <taxon>Cephalopoda</taxon>
        <taxon>Coleoidea</taxon>
        <taxon>Octopodiformes</taxon>
        <taxon>Octopoda</taxon>
        <taxon>Incirrata</taxon>
        <taxon>Octopodidae</taxon>
        <taxon>Octopus</taxon>
    </lineage>
</organism>
<evidence type="ECO:0000256" key="1">
    <source>
        <dbReference type="ARBA" id="ARBA00008514"/>
    </source>
</evidence>
<dbReference type="InterPro" id="IPR020186">
    <property type="entry name" value="Meiosis-expressed_gene_1"/>
</dbReference>
<dbReference type="AlphaFoldDB" id="A0A0L8HWL0"/>